<comment type="subcellular location">
    <subcellularLocation>
        <location evidence="1 9">Nucleus</location>
    </subcellularLocation>
</comment>
<evidence type="ECO:0000256" key="6">
    <source>
        <dbReference type="ARBA" id="ARBA00023187"/>
    </source>
</evidence>
<reference evidence="11" key="1">
    <citation type="journal article" date="2023" name="Nat. Commun.">
        <title>Diploid and tetraploid genomes of Acorus and the evolution of monocots.</title>
        <authorList>
            <person name="Ma L."/>
            <person name="Liu K.W."/>
            <person name="Li Z."/>
            <person name="Hsiao Y.Y."/>
            <person name="Qi Y."/>
            <person name="Fu T."/>
            <person name="Tang G.D."/>
            <person name="Zhang D."/>
            <person name="Sun W.H."/>
            <person name="Liu D.K."/>
            <person name="Li Y."/>
            <person name="Chen G.Z."/>
            <person name="Liu X.D."/>
            <person name="Liao X.Y."/>
            <person name="Jiang Y.T."/>
            <person name="Yu X."/>
            <person name="Hao Y."/>
            <person name="Huang J."/>
            <person name="Zhao X.W."/>
            <person name="Ke S."/>
            <person name="Chen Y.Y."/>
            <person name="Wu W.L."/>
            <person name="Hsu J.L."/>
            <person name="Lin Y.F."/>
            <person name="Huang M.D."/>
            <person name="Li C.Y."/>
            <person name="Huang L."/>
            <person name="Wang Z.W."/>
            <person name="Zhao X."/>
            <person name="Zhong W.Y."/>
            <person name="Peng D.H."/>
            <person name="Ahmad S."/>
            <person name="Lan S."/>
            <person name="Zhang J.S."/>
            <person name="Tsai W.C."/>
            <person name="Van de Peer Y."/>
            <person name="Liu Z.J."/>
        </authorList>
    </citation>
    <scope>NUCLEOTIDE SEQUENCE</scope>
    <source>
        <strain evidence="11">CP</strain>
    </source>
</reference>
<dbReference type="PROSITE" id="PS52002">
    <property type="entry name" value="SM"/>
    <property type="match status" value="1"/>
</dbReference>
<keyword evidence="12" id="KW-1185">Reference proteome</keyword>
<evidence type="ECO:0000256" key="1">
    <source>
        <dbReference type="ARBA" id="ARBA00004123"/>
    </source>
</evidence>
<evidence type="ECO:0000259" key="10">
    <source>
        <dbReference type="PROSITE" id="PS52002"/>
    </source>
</evidence>
<dbReference type="SMART" id="SM00651">
    <property type="entry name" value="Sm"/>
    <property type="match status" value="1"/>
</dbReference>
<dbReference type="GO" id="GO:0120115">
    <property type="term" value="C:Lsm2-8 complex"/>
    <property type="evidence" value="ECO:0007669"/>
    <property type="project" value="UniProtKB-ARBA"/>
</dbReference>
<keyword evidence="3 9" id="KW-0507">mRNA processing</keyword>
<dbReference type="InterPro" id="IPR047575">
    <property type="entry name" value="Sm"/>
</dbReference>
<dbReference type="GO" id="GO:0005681">
    <property type="term" value="C:spliceosomal complex"/>
    <property type="evidence" value="ECO:0007669"/>
    <property type="project" value="UniProtKB-UniRule"/>
</dbReference>
<dbReference type="EMBL" id="JAUJYO010000016">
    <property type="protein sequence ID" value="KAK1294750.1"/>
    <property type="molecule type" value="Genomic_DNA"/>
</dbReference>
<keyword evidence="4 9" id="KW-0747">Spliceosome</keyword>
<evidence type="ECO:0000256" key="5">
    <source>
        <dbReference type="ARBA" id="ARBA00022884"/>
    </source>
</evidence>
<dbReference type="InterPro" id="IPR027141">
    <property type="entry name" value="LSm4/Sm_D1/D3"/>
</dbReference>
<dbReference type="FunFam" id="2.30.30.100:FF:000005">
    <property type="entry name" value="U6 snRNA-associated Sm-like protein LSm4"/>
    <property type="match status" value="1"/>
</dbReference>
<dbReference type="CDD" id="cd01723">
    <property type="entry name" value="LSm4"/>
    <property type="match status" value="1"/>
</dbReference>
<evidence type="ECO:0000256" key="3">
    <source>
        <dbReference type="ARBA" id="ARBA00022664"/>
    </source>
</evidence>
<name>A0AAV9D0K5_ACOCL</name>
<protein>
    <recommendedName>
        <fullName evidence="9">U6 snRNA-associated Sm-like protein LSm4</fullName>
    </recommendedName>
</protein>
<dbReference type="InterPro" id="IPR034101">
    <property type="entry name" value="Lsm4"/>
</dbReference>
<dbReference type="AlphaFoldDB" id="A0AAV9D0K5"/>
<dbReference type="Proteomes" id="UP001180020">
    <property type="component" value="Unassembled WGS sequence"/>
</dbReference>
<evidence type="ECO:0000256" key="4">
    <source>
        <dbReference type="ARBA" id="ARBA00022728"/>
    </source>
</evidence>
<dbReference type="PANTHER" id="PTHR23338">
    <property type="entry name" value="SMALL NUCLEAR RIBONUCLEOPROTEIN SM"/>
    <property type="match status" value="1"/>
</dbReference>
<dbReference type="SUPFAM" id="SSF50182">
    <property type="entry name" value="Sm-like ribonucleoproteins"/>
    <property type="match status" value="1"/>
</dbReference>
<evidence type="ECO:0000313" key="11">
    <source>
        <dbReference type="EMBL" id="KAK1294750.1"/>
    </source>
</evidence>
<dbReference type="GO" id="GO:0000956">
    <property type="term" value="P:nuclear-transcribed mRNA catabolic process"/>
    <property type="evidence" value="ECO:0007669"/>
    <property type="project" value="UniProtKB-UniRule"/>
</dbReference>
<evidence type="ECO:0000256" key="9">
    <source>
        <dbReference type="RuleBase" id="RU365049"/>
    </source>
</evidence>
<gene>
    <name evidence="9" type="primary">LSM4</name>
    <name evidence="11" type="ORF">QJS10_CPA16g01517</name>
</gene>
<evidence type="ECO:0000256" key="2">
    <source>
        <dbReference type="ARBA" id="ARBA00006850"/>
    </source>
</evidence>
<keyword evidence="7 9" id="KW-0539">Nucleus</keyword>
<dbReference type="GO" id="GO:0003723">
    <property type="term" value="F:RNA binding"/>
    <property type="evidence" value="ECO:0007669"/>
    <property type="project" value="UniProtKB-KW"/>
</dbReference>
<comment type="subunit">
    <text evidence="9">LSm subunits form a heteromer with a doughnut shape.</text>
</comment>
<comment type="function">
    <text evidence="9">Binds specifically to the 3'-terminal U-tract of U6 snRNA.</text>
</comment>
<proteinExistence type="inferred from homology"/>
<sequence length="221" mass="24990">MLPLSLLKTAQGHPMLVELKNGETYNGHLVNCDTWMNIHLREVICTSKDGDRFWRMPECYIRGNTIKYLRVPDERAEEASLDFLLDSKLSSYVEIFKHRNFPVLPNMYYEYSFCFDMPSGMMQISQIREWCSMRSLIRFKKKPARAAQIGSHLVWAVGGGEEERKVAVQGLPKALGEDRKIGGWVAEAGVDLVVKAAAAEVEAVGVADVAYVKLRIRCAAF</sequence>
<dbReference type="InterPro" id="IPR001163">
    <property type="entry name" value="Sm_dom_euk/arc"/>
</dbReference>
<dbReference type="InterPro" id="IPR010920">
    <property type="entry name" value="LSM_dom_sf"/>
</dbReference>
<dbReference type="GO" id="GO:0000398">
    <property type="term" value="P:mRNA splicing, via spliceosome"/>
    <property type="evidence" value="ECO:0007669"/>
    <property type="project" value="InterPro"/>
</dbReference>
<accession>A0AAV9D0K5</accession>
<keyword evidence="6 9" id="KW-0508">mRNA splicing</keyword>
<keyword evidence="8 9" id="KW-0687">Ribonucleoprotein</keyword>
<comment type="caution">
    <text evidence="11">The sequence shown here is derived from an EMBL/GenBank/DDBJ whole genome shotgun (WGS) entry which is preliminary data.</text>
</comment>
<keyword evidence="5 9" id="KW-0694">RNA-binding</keyword>
<organism evidence="11 12">
    <name type="scientific">Acorus calamus</name>
    <name type="common">Sweet flag</name>
    <dbReference type="NCBI Taxonomy" id="4465"/>
    <lineage>
        <taxon>Eukaryota</taxon>
        <taxon>Viridiplantae</taxon>
        <taxon>Streptophyta</taxon>
        <taxon>Embryophyta</taxon>
        <taxon>Tracheophyta</taxon>
        <taxon>Spermatophyta</taxon>
        <taxon>Magnoliopsida</taxon>
        <taxon>Liliopsida</taxon>
        <taxon>Acoraceae</taxon>
        <taxon>Acorus</taxon>
    </lineage>
</organism>
<comment type="similarity">
    <text evidence="2 9">Belongs to the snRNP Sm proteins family.</text>
</comment>
<evidence type="ECO:0000256" key="8">
    <source>
        <dbReference type="ARBA" id="ARBA00023274"/>
    </source>
</evidence>
<evidence type="ECO:0000313" key="12">
    <source>
        <dbReference type="Proteomes" id="UP001180020"/>
    </source>
</evidence>
<feature type="domain" description="Sm" evidence="10">
    <location>
        <begin position="2"/>
        <end position="75"/>
    </location>
</feature>
<dbReference type="Gene3D" id="2.30.30.100">
    <property type="match status" value="1"/>
</dbReference>
<reference evidence="11" key="2">
    <citation type="submission" date="2023-06" db="EMBL/GenBank/DDBJ databases">
        <authorList>
            <person name="Ma L."/>
            <person name="Liu K.-W."/>
            <person name="Li Z."/>
            <person name="Hsiao Y.-Y."/>
            <person name="Qi Y."/>
            <person name="Fu T."/>
            <person name="Tang G."/>
            <person name="Zhang D."/>
            <person name="Sun W.-H."/>
            <person name="Liu D.-K."/>
            <person name="Li Y."/>
            <person name="Chen G.-Z."/>
            <person name="Liu X.-D."/>
            <person name="Liao X.-Y."/>
            <person name="Jiang Y.-T."/>
            <person name="Yu X."/>
            <person name="Hao Y."/>
            <person name="Huang J."/>
            <person name="Zhao X.-W."/>
            <person name="Ke S."/>
            <person name="Chen Y.-Y."/>
            <person name="Wu W.-L."/>
            <person name="Hsu J.-L."/>
            <person name="Lin Y.-F."/>
            <person name="Huang M.-D."/>
            <person name="Li C.-Y."/>
            <person name="Huang L."/>
            <person name="Wang Z.-W."/>
            <person name="Zhao X."/>
            <person name="Zhong W.-Y."/>
            <person name="Peng D.-H."/>
            <person name="Ahmad S."/>
            <person name="Lan S."/>
            <person name="Zhang J.-S."/>
            <person name="Tsai W.-C."/>
            <person name="Van De Peer Y."/>
            <person name="Liu Z.-J."/>
        </authorList>
    </citation>
    <scope>NUCLEOTIDE SEQUENCE</scope>
    <source>
        <strain evidence="11">CP</strain>
        <tissue evidence="11">Leaves</tissue>
    </source>
</reference>
<evidence type="ECO:0000256" key="7">
    <source>
        <dbReference type="ARBA" id="ARBA00023242"/>
    </source>
</evidence>
<dbReference type="Pfam" id="PF01423">
    <property type="entry name" value="LSM"/>
    <property type="match status" value="1"/>
</dbReference>